<dbReference type="InterPro" id="IPR037103">
    <property type="entry name" value="Tubulin/FtsZ-like_C"/>
</dbReference>
<protein>
    <submittedName>
        <fullName evidence="3">Uncharacterized protein</fullName>
    </submittedName>
</protein>
<accession>A0ABD1YSJ1</accession>
<dbReference type="GO" id="GO:0005525">
    <property type="term" value="F:GTP binding"/>
    <property type="evidence" value="ECO:0007669"/>
    <property type="project" value="UniProtKB-KW"/>
</dbReference>
<keyword evidence="4" id="KW-1185">Reference proteome</keyword>
<evidence type="ECO:0000313" key="4">
    <source>
        <dbReference type="Proteomes" id="UP001605036"/>
    </source>
</evidence>
<evidence type="ECO:0000256" key="1">
    <source>
        <dbReference type="ARBA" id="ARBA00022741"/>
    </source>
</evidence>
<dbReference type="PANTHER" id="PTHR34784:SF1">
    <property type="entry name" value="50S RIBOSOMAL PROTEIN L34"/>
    <property type="match status" value="1"/>
</dbReference>
<organism evidence="3 4">
    <name type="scientific">Riccia fluitans</name>
    <dbReference type="NCBI Taxonomy" id="41844"/>
    <lineage>
        <taxon>Eukaryota</taxon>
        <taxon>Viridiplantae</taxon>
        <taxon>Streptophyta</taxon>
        <taxon>Embryophyta</taxon>
        <taxon>Marchantiophyta</taxon>
        <taxon>Marchantiopsida</taxon>
        <taxon>Marchantiidae</taxon>
        <taxon>Marchantiales</taxon>
        <taxon>Ricciaceae</taxon>
        <taxon>Riccia</taxon>
    </lineage>
</organism>
<gene>
    <name evidence="3" type="ORF">R1flu_004161</name>
</gene>
<dbReference type="Proteomes" id="UP001605036">
    <property type="component" value="Unassembled WGS sequence"/>
</dbReference>
<evidence type="ECO:0000313" key="3">
    <source>
        <dbReference type="EMBL" id="KAL2632682.1"/>
    </source>
</evidence>
<comment type="caution">
    <text evidence="3">The sequence shown here is derived from an EMBL/GenBank/DDBJ whole genome shotgun (WGS) entry which is preliminary data.</text>
</comment>
<proteinExistence type="predicted"/>
<reference evidence="3 4" key="1">
    <citation type="submission" date="2024-09" db="EMBL/GenBank/DDBJ databases">
        <title>Chromosome-scale assembly of Riccia fluitans.</title>
        <authorList>
            <person name="Paukszto L."/>
            <person name="Sawicki J."/>
            <person name="Karawczyk K."/>
            <person name="Piernik-Szablinska J."/>
            <person name="Szczecinska M."/>
            <person name="Mazdziarz M."/>
        </authorList>
    </citation>
    <scope>NUCLEOTIDE SEQUENCE [LARGE SCALE GENOMIC DNA]</scope>
    <source>
        <strain evidence="3">Rf_01</strain>
        <tissue evidence="3">Aerial parts of the thallus</tissue>
    </source>
</reference>
<dbReference type="EMBL" id="JBHFFA010000003">
    <property type="protein sequence ID" value="KAL2632682.1"/>
    <property type="molecule type" value="Genomic_DNA"/>
</dbReference>
<dbReference type="InterPro" id="IPR011719">
    <property type="entry name" value="CHP02058"/>
</dbReference>
<name>A0ABD1YSJ1_9MARC</name>
<dbReference type="AlphaFoldDB" id="A0ABD1YSJ1"/>
<sequence length="93" mass="10228">MASVAHAAAYPPRHDMKLLFVQMGTGYDQHGQDITIAAIRACENAIRSNSTPAFRTGAIPGVSYKQMKLKLKLGVPHSVKHELDLEQVKKVFP</sequence>
<evidence type="ECO:0000256" key="2">
    <source>
        <dbReference type="ARBA" id="ARBA00023134"/>
    </source>
</evidence>
<keyword evidence="1" id="KW-0547">Nucleotide-binding</keyword>
<keyword evidence="2" id="KW-0342">GTP-binding</keyword>
<dbReference type="NCBIfam" id="TIGR02058">
    <property type="entry name" value="lin0512_fam"/>
    <property type="match status" value="1"/>
</dbReference>
<dbReference type="Gene3D" id="3.30.1330.20">
    <property type="entry name" value="Tubulin/FtsZ, C-terminal domain"/>
    <property type="match status" value="1"/>
</dbReference>
<dbReference type="Pfam" id="PF09585">
    <property type="entry name" value="Lin0512_fam"/>
    <property type="match status" value="1"/>
</dbReference>
<dbReference type="PANTHER" id="PTHR34784">
    <property type="entry name" value="50S RIBOSOMAL PROTEIN L34"/>
    <property type="match status" value="1"/>
</dbReference>